<dbReference type="AlphaFoldDB" id="A0A4Q2KS78"/>
<gene>
    <name evidence="1" type="ORF">ESP51_17575</name>
</gene>
<evidence type="ECO:0000313" key="2">
    <source>
        <dbReference type="Proteomes" id="UP000293865"/>
    </source>
</evidence>
<reference evidence="1 2" key="1">
    <citation type="submission" date="2019-01" db="EMBL/GenBank/DDBJ databases">
        <title>Agromyces.</title>
        <authorList>
            <person name="Li J."/>
        </authorList>
    </citation>
    <scope>NUCLEOTIDE SEQUENCE [LARGE SCALE GENOMIC DNA]</scope>
    <source>
        <strain evidence="1 2">DSM 15934</strain>
    </source>
</reference>
<dbReference type="EMBL" id="SDPN01000047">
    <property type="protein sequence ID" value="RXZ67487.1"/>
    <property type="molecule type" value="Genomic_DNA"/>
</dbReference>
<accession>A0A4Q2KS78</accession>
<sequence length="126" mass="13143">MTGFTDSTQEACPWVAAFEKPGYPSIWLPDPSNTGAVEQIVIQAWGVAGDVAANSPRTSAGIGIGATEDELLVAHPDVAAVKGKYDSHYALQGEDGNWVNFGISDDGLVDAIVVRSTSAIDAEYCG</sequence>
<comment type="caution">
    <text evidence="1">The sequence shown here is derived from an EMBL/GenBank/DDBJ whole genome shotgun (WGS) entry which is preliminary data.</text>
</comment>
<dbReference type="Proteomes" id="UP000293865">
    <property type="component" value="Unassembled WGS sequence"/>
</dbReference>
<organism evidence="1 2">
    <name type="scientific">Agromyces albus</name>
    <dbReference type="NCBI Taxonomy" id="205332"/>
    <lineage>
        <taxon>Bacteria</taxon>
        <taxon>Bacillati</taxon>
        <taxon>Actinomycetota</taxon>
        <taxon>Actinomycetes</taxon>
        <taxon>Micrococcales</taxon>
        <taxon>Microbacteriaceae</taxon>
        <taxon>Agromyces</taxon>
    </lineage>
</organism>
<protein>
    <submittedName>
        <fullName evidence="1">Uncharacterized protein</fullName>
    </submittedName>
</protein>
<name>A0A4Q2KS78_9MICO</name>
<dbReference type="RefSeq" id="WP_129522193.1">
    <property type="nucleotide sequence ID" value="NZ_SDPN01000047.1"/>
</dbReference>
<dbReference type="OrthoDB" id="4978239at2"/>
<keyword evidence="2" id="KW-1185">Reference proteome</keyword>
<proteinExistence type="predicted"/>
<evidence type="ECO:0000313" key="1">
    <source>
        <dbReference type="EMBL" id="RXZ67487.1"/>
    </source>
</evidence>